<dbReference type="InterPro" id="IPR046342">
    <property type="entry name" value="CBS_dom_sf"/>
</dbReference>
<feature type="domain" description="CBS" evidence="3">
    <location>
        <begin position="144"/>
        <end position="206"/>
    </location>
</feature>
<protein>
    <submittedName>
        <fullName evidence="4">CBS domain protein</fullName>
    </submittedName>
</protein>
<dbReference type="EMBL" id="LQRC01000128">
    <property type="protein sequence ID" value="KXT72084.1"/>
    <property type="molecule type" value="Genomic_DNA"/>
</dbReference>
<evidence type="ECO:0000256" key="1">
    <source>
        <dbReference type="ARBA" id="ARBA00022737"/>
    </source>
</evidence>
<accession>A0A139N8I7</accession>
<feature type="domain" description="CBS" evidence="3">
    <location>
        <begin position="80"/>
        <end position="137"/>
    </location>
</feature>
<dbReference type="InterPro" id="IPR036388">
    <property type="entry name" value="WH-like_DNA-bd_sf"/>
</dbReference>
<dbReference type="InterPro" id="IPR051462">
    <property type="entry name" value="CBS_domain-containing"/>
</dbReference>
<gene>
    <name evidence="4" type="ORF">SGODD07_00845</name>
</gene>
<proteinExistence type="predicted"/>
<dbReference type="Gene3D" id="3.10.580.10">
    <property type="entry name" value="CBS-domain"/>
    <property type="match status" value="1"/>
</dbReference>
<dbReference type="Pfam" id="PF08279">
    <property type="entry name" value="HTH_11"/>
    <property type="match status" value="1"/>
</dbReference>
<sequence length="212" mass="23976">MKLSERQKKIVEIVKVQQPLSGEKISELLDISRATLRSDLSFLTLVGILKATPKVGYTYSGTDLETLFFFDTFRKEVAEIMTSPVLVSHDTYIQDAIITLFMYDADVLYVIDEEKLLLGIMSRKDLLRASLNSNINSTPVAVCMTRMPHIKTCHKNMNILEAAALLQDYAIDSLPIVDEENERKILGSVTKSTLLDYIIQQARSAEVNREEE</sequence>
<dbReference type="PANTHER" id="PTHR48108">
    <property type="entry name" value="CBS DOMAIN-CONTAINING PROTEIN CBSX2, CHLOROPLASTIC"/>
    <property type="match status" value="1"/>
</dbReference>
<dbReference type="PATRIC" id="fig|1302.21.peg.950"/>
<evidence type="ECO:0000256" key="2">
    <source>
        <dbReference type="PROSITE-ProRule" id="PRU00703"/>
    </source>
</evidence>
<evidence type="ECO:0000313" key="5">
    <source>
        <dbReference type="Proteomes" id="UP000070096"/>
    </source>
</evidence>
<dbReference type="PIRSF" id="PIRSF026546">
    <property type="entry name" value="UCP026546_CBS_YqzB"/>
    <property type="match status" value="1"/>
</dbReference>
<dbReference type="PROSITE" id="PS51371">
    <property type="entry name" value="CBS"/>
    <property type="match status" value="2"/>
</dbReference>
<dbReference type="InterPro" id="IPR016842">
    <property type="entry name" value="UCP026546_HTH-CBS"/>
</dbReference>
<keyword evidence="1" id="KW-0677">Repeat</keyword>
<dbReference type="SMART" id="SM00116">
    <property type="entry name" value="CBS"/>
    <property type="match status" value="2"/>
</dbReference>
<evidence type="ECO:0000259" key="3">
    <source>
        <dbReference type="PROSITE" id="PS51371"/>
    </source>
</evidence>
<dbReference type="CDD" id="cd04617">
    <property type="entry name" value="CBS_pair_CcpN"/>
    <property type="match status" value="1"/>
</dbReference>
<dbReference type="PANTHER" id="PTHR48108:SF32">
    <property type="entry name" value="TRANSCRIPTIONAL REPRESSOR CCPN"/>
    <property type="match status" value="1"/>
</dbReference>
<dbReference type="SUPFAM" id="SSF54631">
    <property type="entry name" value="CBS-domain pair"/>
    <property type="match status" value="1"/>
</dbReference>
<dbReference type="Gene3D" id="1.10.10.10">
    <property type="entry name" value="Winged helix-like DNA-binding domain superfamily/Winged helix DNA-binding domain"/>
    <property type="match status" value="1"/>
</dbReference>
<dbReference type="InterPro" id="IPR036390">
    <property type="entry name" value="WH_DNA-bd_sf"/>
</dbReference>
<dbReference type="Pfam" id="PF00571">
    <property type="entry name" value="CBS"/>
    <property type="match status" value="2"/>
</dbReference>
<keyword evidence="2" id="KW-0129">CBS domain</keyword>
<organism evidence="4 5">
    <name type="scientific">Streptococcus gordonii</name>
    <dbReference type="NCBI Taxonomy" id="1302"/>
    <lineage>
        <taxon>Bacteria</taxon>
        <taxon>Bacillati</taxon>
        <taxon>Bacillota</taxon>
        <taxon>Bacilli</taxon>
        <taxon>Lactobacillales</taxon>
        <taxon>Streptococcaceae</taxon>
        <taxon>Streptococcus</taxon>
    </lineage>
</organism>
<dbReference type="AlphaFoldDB" id="A0A139N8I7"/>
<dbReference type="SUPFAM" id="SSF46785">
    <property type="entry name" value="Winged helix' DNA-binding domain"/>
    <property type="match status" value="1"/>
</dbReference>
<dbReference type="InterPro" id="IPR013196">
    <property type="entry name" value="HTH_11"/>
</dbReference>
<dbReference type="InterPro" id="IPR000644">
    <property type="entry name" value="CBS_dom"/>
</dbReference>
<evidence type="ECO:0000313" key="4">
    <source>
        <dbReference type="EMBL" id="KXT72084.1"/>
    </source>
</evidence>
<reference evidence="4 5" key="1">
    <citation type="submission" date="2016-01" db="EMBL/GenBank/DDBJ databases">
        <title>Highly variable Streptococcus oralis are common among viridans streptococci isolated from primates.</title>
        <authorList>
            <person name="Denapaite D."/>
            <person name="Rieger M."/>
            <person name="Koendgen S."/>
            <person name="Brueckner R."/>
            <person name="Ochigava I."/>
            <person name="Kappeler P."/>
            <person name="Maetz-Rensing K."/>
            <person name="Leendertz F."/>
            <person name="Hakenbeck R."/>
        </authorList>
    </citation>
    <scope>NUCLEOTIDE SEQUENCE [LARGE SCALE GENOMIC DNA]</scope>
    <source>
        <strain evidence="4 5">DD07</strain>
    </source>
</reference>
<dbReference type="Proteomes" id="UP000070096">
    <property type="component" value="Unassembled WGS sequence"/>
</dbReference>
<comment type="caution">
    <text evidence="4">The sequence shown here is derived from an EMBL/GenBank/DDBJ whole genome shotgun (WGS) entry which is preliminary data.</text>
</comment>
<name>A0A139N8I7_STRGN</name>